<evidence type="ECO:0000256" key="3">
    <source>
        <dbReference type="RuleBase" id="RU000363"/>
    </source>
</evidence>
<keyword evidence="5" id="KW-1185">Reference proteome</keyword>
<dbReference type="InterPro" id="IPR036291">
    <property type="entry name" value="NAD(P)-bd_dom_sf"/>
</dbReference>
<dbReference type="AlphaFoldDB" id="G2PGE6"/>
<dbReference type="PROSITE" id="PS00061">
    <property type="entry name" value="ADH_SHORT"/>
    <property type="match status" value="1"/>
</dbReference>
<evidence type="ECO:0000313" key="4">
    <source>
        <dbReference type="EMBL" id="AEM85525.1"/>
    </source>
</evidence>
<dbReference type="Pfam" id="PF00106">
    <property type="entry name" value="adh_short"/>
    <property type="match status" value="1"/>
</dbReference>
<dbReference type="FunFam" id="3.40.50.720:FF:000173">
    <property type="entry name" value="3-oxoacyl-[acyl-carrier protein] reductase"/>
    <property type="match status" value="1"/>
</dbReference>
<dbReference type="PANTHER" id="PTHR42879:SF6">
    <property type="entry name" value="NADPH-DEPENDENT REDUCTASE BACG"/>
    <property type="match status" value="1"/>
</dbReference>
<proteinExistence type="inferred from homology"/>
<keyword evidence="2" id="KW-0560">Oxidoreductase</keyword>
<dbReference type="GO" id="GO:0032787">
    <property type="term" value="P:monocarboxylic acid metabolic process"/>
    <property type="evidence" value="ECO:0007669"/>
    <property type="project" value="UniProtKB-ARBA"/>
</dbReference>
<dbReference type="PRINTS" id="PR00081">
    <property type="entry name" value="GDHRDH"/>
</dbReference>
<comment type="similarity">
    <text evidence="1 3">Belongs to the short-chain dehydrogenases/reductases (SDR) family.</text>
</comment>
<name>G2PGE6_STRV4</name>
<dbReference type="InterPro" id="IPR050259">
    <property type="entry name" value="SDR"/>
</dbReference>
<dbReference type="HOGENOM" id="CLU_010194_1_2_11"/>
<dbReference type="PRINTS" id="PR00080">
    <property type="entry name" value="SDRFAMILY"/>
</dbReference>
<dbReference type="InterPro" id="IPR020904">
    <property type="entry name" value="Sc_DH/Rdtase_CS"/>
</dbReference>
<dbReference type="SUPFAM" id="SSF51735">
    <property type="entry name" value="NAD(P)-binding Rossmann-fold domains"/>
    <property type="match status" value="1"/>
</dbReference>
<evidence type="ECO:0000256" key="2">
    <source>
        <dbReference type="ARBA" id="ARBA00023002"/>
    </source>
</evidence>
<gene>
    <name evidence="4" type="ORF">Strvi_6027</name>
</gene>
<evidence type="ECO:0000313" key="5">
    <source>
        <dbReference type="Proteomes" id="UP000008703"/>
    </source>
</evidence>
<dbReference type="Gene3D" id="3.40.50.720">
    <property type="entry name" value="NAD(P)-binding Rossmann-like Domain"/>
    <property type="match status" value="1"/>
</dbReference>
<sequence length="264" mass="27271">MNLDLVGRRAMVTGSSGGIGAAVAQRLVDEGCAVLVHGRDPERVGRVAARLHAADGVVDVVLGDLADDDAAGTVAEQALAWGVEILVNNAGPFAEHDWETAEPAAWLDAINGNVVSAVRIIQALVPRMRERGWGRVVNVGSRAATTPLPNMVEYSAAKAAVVNMTTSLAQHLAGSGITANTVSPGVIVTDGMRQMFEDGAAARGWPGQWTELEPLVVAEYAPNPTGRLGTAEDIAAAIAFLVSPLAGYINGINLRVDGGIASVP</sequence>
<dbReference type="InterPro" id="IPR002347">
    <property type="entry name" value="SDR_fam"/>
</dbReference>
<dbReference type="Proteomes" id="UP000008703">
    <property type="component" value="Chromosome"/>
</dbReference>
<organism evidence="4 5">
    <name type="scientific">Streptomyces violaceusniger (strain Tu 4113)</name>
    <dbReference type="NCBI Taxonomy" id="653045"/>
    <lineage>
        <taxon>Bacteria</taxon>
        <taxon>Bacillati</taxon>
        <taxon>Actinomycetota</taxon>
        <taxon>Actinomycetes</taxon>
        <taxon>Kitasatosporales</taxon>
        <taxon>Streptomycetaceae</taxon>
        <taxon>Streptomyces</taxon>
        <taxon>Streptomyces violaceusniger group</taxon>
    </lineage>
</organism>
<protein>
    <submittedName>
        <fullName evidence="4">Short-chain dehydrogenase/reductase SDR</fullName>
    </submittedName>
</protein>
<evidence type="ECO:0000256" key="1">
    <source>
        <dbReference type="ARBA" id="ARBA00006484"/>
    </source>
</evidence>
<dbReference type="eggNOG" id="COG1028">
    <property type="taxonomic scope" value="Bacteria"/>
</dbReference>
<dbReference type="EMBL" id="CP002994">
    <property type="protein sequence ID" value="AEM85525.1"/>
    <property type="molecule type" value="Genomic_DNA"/>
</dbReference>
<dbReference type="GO" id="GO:0016491">
    <property type="term" value="F:oxidoreductase activity"/>
    <property type="evidence" value="ECO:0007669"/>
    <property type="project" value="UniProtKB-KW"/>
</dbReference>
<dbReference type="RefSeq" id="WP_014059010.1">
    <property type="nucleotide sequence ID" value="NC_015957.1"/>
</dbReference>
<accession>G2PGE6</accession>
<dbReference type="PANTHER" id="PTHR42879">
    <property type="entry name" value="3-OXOACYL-(ACYL-CARRIER-PROTEIN) REDUCTASE"/>
    <property type="match status" value="1"/>
</dbReference>
<dbReference type="KEGG" id="svl:Strvi_6027"/>
<reference evidence="4" key="1">
    <citation type="submission" date="2011-08" db="EMBL/GenBank/DDBJ databases">
        <title>Complete sequence of chromosome of Streptomyces violaceusniger Tu 4113.</title>
        <authorList>
            <consortium name="US DOE Joint Genome Institute"/>
            <person name="Lucas S."/>
            <person name="Han J."/>
            <person name="Lapidus A."/>
            <person name="Cheng J.-F."/>
            <person name="Goodwin L."/>
            <person name="Pitluck S."/>
            <person name="Peters L."/>
            <person name="Ivanova N."/>
            <person name="Daligault H."/>
            <person name="Detter J.C."/>
            <person name="Han C."/>
            <person name="Tapia R."/>
            <person name="Land M."/>
            <person name="Hauser L."/>
            <person name="Kyrpides N."/>
            <person name="Ivanova N."/>
            <person name="Pagani I."/>
            <person name="Hagen A."/>
            <person name="Katz L."/>
            <person name="Fiedler H.-P."/>
            <person name="Keasling J."/>
            <person name="Fortman J."/>
            <person name="Woyke T."/>
        </authorList>
    </citation>
    <scope>NUCLEOTIDE SEQUENCE [LARGE SCALE GENOMIC DNA]</scope>
    <source>
        <strain evidence="4">Tu 4113</strain>
    </source>
</reference>